<dbReference type="Gene3D" id="1.20.120.450">
    <property type="entry name" value="dinb family like domain"/>
    <property type="match status" value="1"/>
</dbReference>
<sequence>MDSDTIWRHVDEQRGQLADLLDTLKPEQWSTPSLCAGWTVRDVAVHVTQVNVSRGEYVRAAIRSGFRFDAMISRMAVTDTSDPATITARLRAIVGDRGRPPFTKEVDPLMDVLVHTQDICVPLGIEHPMPVDAAVAVAQRLWGMKFPLNPQRDLPGYRFVATDAGFTAGPEWGALREATIHDIVLMLSRRLSIPDSEPDPDE</sequence>
<name>A0A2U9PWT6_MYCSE</name>
<evidence type="ECO:0000313" key="3">
    <source>
        <dbReference type="Proteomes" id="UP000011200"/>
    </source>
</evidence>
<dbReference type="InterPro" id="IPR034660">
    <property type="entry name" value="DinB/YfiT-like"/>
</dbReference>
<dbReference type="SUPFAM" id="SSF109854">
    <property type="entry name" value="DinB/YfiT-like putative metalloenzymes"/>
    <property type="match status" value="1"/>
</dbReference>
<accession>A0A2U9PWT6</accession>
<evidence type="ECO:0000313" key="2">
    <source>
        <dbReference type="EMBL" id="AWT56184.1"/>
    </source>
</evidence>
<dbReference type="InterPro" id="IPR017517">
    <property type="entry name" value="Maleyloyr_isom"/>
</dbReference>
<reference evidence="2 3" key="1">
    <citation type="journal article" date="2013" name="Genome Announc.">
        <title>Draft genome sequence of MKD8, a conjugal recipient Mycobacterium smegmatis strain.</title>
        <authorList>
            <person name="Gray T.A."/>
            <person name="Palumbo M.J."/>
            <person name="Derbyshire K.M."/>
        </authorList>
    </citation>
    <scope>NUCLEOTIDE SEQUENCE [LARGE SCALE GENOMIC DNA]</scope>
    <source>
        <strain evidence="2 3">MKD8</strain>
    </source>
</reference>
<dbReference type="Proteomes" id="UP000011200">
    <property type="component" value="Chromosome"/>
</dbReference>
<dbReference type="Pfam" id="PF11716">
    <property type="entry name" value="MDMPI_N"/>
    <property type="match status" value="1"/>
</dbReference>
<evidence type="ECO:0000259" key="1">
    <source>
        <dbReference type="Pfam" id="PF11716"/>
    </source>
</evidence>
<dbReference type="InterPro" id="IPR024344">
    <property type="entry name" value="MDMPI_metal-binding"/>
</dbReference>
<dbReference type="NCBIfam" id="TIGR03083">
    <property type="entry name" value="maleylpyruvate isomerase family mycothiol-dependent enzyme"/>
    <property type="match status" value="1"/>
</dbReference>
<dbReference type="AlphaFoldDB" id="A0A2U9PWT6"/>
<feature type="domain" description="Mycothiol-dependent maleylpyruvate isomerase metal-binding" evidence="1">
    <location>
        <begin position="11"/>
        <end position="92"/>
    </location>
</feature>
<reference evidence="3" key="2">
    <citation type="submission" date="2018-03" db="EMBL/GenBank/DDBJ databases">
        <authorList>
            <person name="Derbyshire K."/>
            <person name="Gray T.A."/>
            <person name="Champion M."/>
        </authorList>
    </citation>
    <scope>NUCLEOTIDE SEQUENCE [LARGE SCALE GENOMIC DNA]</scope>
    <source>
        <strain evidence="3">MKD8</strain>
    </source>
</reference>
<protein>
    <recommendedName>
        <fullName evidence="1">Mycothiol-dependent maleylpyruvate isomerase metal-binding domain-containing protein</fullName>
    </recommendedName>
</protein>
<dbReference type="GeneID" id="93460002"/>
<dbReference type="EMBL" id="CP027541">
    <property type="protein sequence ID" value="AWT56184.1"/>
    <property type="molecule type" value="Genomic_DNA"/>
</dbReference>
<gene>
    <name evidence="2" type="ORF">D806_052340</name>
</gene>
<dbReference type="GO" id="GO:0046872">
    <property type="term" value="F:metal ion binding"/>
    <property type="evidence" value="ECO:0007669"/>
    <property type="project" value="InterPro"/>
</dbReference>
<proteinExistence type="predicted"/>
<dbReference type="RefSeq" id="WP_003896747.1">
    <property type="nucleotide sequence ID" value="NZ_CP027541.1"/>
</dbReference>
<organism evidence="2 3">
    <name type="scientific">Mycolicibacterium smegmatis (strain MKD8)</name>
    <name type="common">Mycobacterium smegmatis</name>
    <dbReference type="NCBI Taxonomy" id="1214915"/>
    <lineage>
        <taxon>Bacteria</taxon>
        <taxon>Bacillati</taxon>
        <taxon>Actinomycetota</taxon>
        <taxon>Actinomycetes</taxon>
        <taxon>Mycobacteriales</taxon>
        <taxon>Mycobacteriaceae</taxon>
        <taxon>Mycolicibacterium</taxon>
    </lineage>
</organism>